<dbReference type="PROSITE" id="PS51296">
    <property type="entry name" value="RIESKE"/>
    <property type="match status" value="1"/>
</dbReference>
<dbReference type="EMBL" id="CP002353">
    <property type="protein sequence ID" value="ADV62531.1"/>
    <property type="molecule type" value="Genomic_DNA"/>
</dbReference>
<keyword evidence="2" id="KW-0479">Metal-binding</keyword>
<evidence type="ECO:0000259" key="6">
    <source>
        <dbReference type="PROSITE" id="PS51296"/>
    </source>
</evidence>
<dbReference type="Gene3D" id="2.102.10.10">
    <property type="entry name" value="Rieske [2Fe-2S] iron-sulphur domain"/>
    <property type="match status" value="1"/>
</dbReference>
<reference evidence="7 8" key="2">
    <citation type="journal article" date="2011" name="Stand. Genomic Sci.">
        <title>Complete genome sequence of Isosphaera pallida type strain (IS1B).</title>
        <authorList>
            <consortium name="US DOE Joint Genome Institute (JGI-PGF)"/>
            <person name="Goker M."/>
            <person name="Cleland D."/>
            <person name="Saunders E."/>
            <person name="Lapidus A."/>
            <person name="Nolan M."/>
            <person name="Lucas S."/>
            <person name="Hammon N."/>
            <person name="Deshpande S."/>
            <person name="Cheng J.F."/>
            <person name="Tapia R."/>
            <person name="Han C."/>
            <person name="Goodwin L."/>
            <person name="Pitluck S."/>
            <person name="Liolios K."/>
            <person name="Pagani I."/>
            <person name="Ivanova N."/>
            <person name="Mavromatis K."/>
            <person name="Pati A."/>
            <person name="Chen A."/>
            <person name="Palaniappan K."/>
            <person name="Land M."/>
            <person name="Hauser L."/>
            <person name="Chang Y.J."/>
            <person name="Jeffries C.D."/>
            <person name="Detter J.C."/>
            <person name="Beck B."/>
            <person name="Woyke T."/>
            <person name="Bristow J."/>
            <person name="Eisen J.A."/>
            <person name="Markowitz V."/>
            <person name="Hugenholtz P."/>
            <person name="Kyrpides N.C."/>
            <person name="Klenk H.P."/>
        </authorList>
    </citation>
    <scope>NUCLEOTIDE SEQUENCE [LARGE SCALE GENOMIC DNA]</scope>
    <source>
        <strain evidence="8">ATCC 43644 / DSM 9630 / IS1B</strain>
    </source>
</reference>
<evidence type="ECO:0000256" key="1">
    <source>
        <dbReference type="ARBA" id="ARBA00022714"/>
    </source>
</evidence>
<gene>
    <name evidence="7" type="ordered locus">Isop_1951</name>
</gene>
<dbReference type="Proteomes" id="UP000008631">
    <property type="component" value="Chromosome"/>
</dbReference>
<dbReference type="eggNOG" id="COG0723">
    <property type="taxonomic scope" value="Bacteria"/>
</dbReference>
<dbReference type="HOGENOM" id="CLU_1331122_0_0_0"/>
<name>E8R2N1_ISOPI</name>
<dbReference type="KEGG" id="ipa:Isop_1951"/>
<keyword evidence="5" id="KW-1133">Transmembrane helix</keyword>
<protein>
    <submittedName>
        <fullName evidence="7">Rieske (2Fe-2S) iron-sulfur domain protein</fullName>
    </submittedName>
</protein>
<accession>E8R2N1</accession>
<evidence type="ECO:0000256" key="5">
    <source>
        <dbReference type="SAM" id="Phobius"/>
    </source>
</evidence>
<sequence length="196" mass="21192">MTRRTFHILGTIGLGGLFTLMLAIPGVGYLLDPLVRKWGKADASAESGGEADQKAGGLDDFVSLARWSDLKPNTPRVFPVILSRTDAWMSFPPEPVGAVWLIRRDEEEGQGKTTRQVTAYSAECPHLGCAVNLAPGGQAFLCPCHNSGFGLDGQPTNSIPPRGLDELEVAPLEGEDPVIRVKFVRFRSGIHDKVQV</sequence>
<feature type="domain" description="Rieske" evidence="6">
    <location>
        <begin position="77"/>
        <end position="178"/>
    </location>
</feature>
<dbReference type="AlphaFoldDB" id="E8R2N1"/>
<reference key="1">
    <citation type="submission" date="2010-11" db="EMBL/GenBank/DDBJ databases">
        <title>The complete sequence of chromosome of Isophaera pallida ATCC 43644.</title>
        <authorList>
            <consortium name="US DOE Joint Genome Institute (JGI-PGF)"/>
            <person name="Lucas S."/>
            <person name="Copeland A."/>
            <person name="Lapidus A."/>
            <person name="Bruce D."/>
            <person name="Goodwin L."/>
            <person name="Pitluck S."/>
            <person name="Kyrpides N."/>
            <person name="Mavromatis K."/>
            <person name="Pagani I."/>
            <person name="Ivanova N."/>
            <person name="Saunders E."/>
            <person name="Brettin T."/>
            <person name="Detter J.C."/>
            <person name="Han C."/>
            <person name="Tapia R."/>
            <person name="Land M."/>
            <person name="Hauser L."/>
            <person name="Markowitz V."/>
            <person name="Cheng J.-F."/>
            <person name="Hugenholtz P."/>
            <person name="Woyke T."/>
            <person name="Wu D."/>
            <person name="Eisen J.A."/>
        </authorList>
    </citation>
    <scope>NUCLEOTIDE SEQUENCE</scope>
    <source>
        <strain>ATCC 43644</strain>
    </source>
</reference>
<dbReference type="GO" id="GO:0046872">
    <property type="term" value="F:metal ion binding"/>
    <property type="evidence" value="ECO:0007669"/>
    <property type="project" value="UniProtKB-KW"/>
</dbReference>
<evidence type="ECO:0000256" key="2">
    <source>
        <dbReference type="ARBA" id="ARBA00022723"/>
    </source>
</evidence>
<dbReference type="OrthoDB" id="9767869at2"/>
<evidence type="ECO:0000256" key="4">
    <source>
        <dbReference type="ARBA" id="ARBA00023014"/>
    </source>
</evidence>
<feature type="transmembrane region" description="Helical" evidence="5">
    <location>
        <begin position="6"/>
        <end position="31"/>
    </location>
</feature>
<dbReference type="CDD" id="cd03467">
    <property type="entry name" value="Rieske"/>
    <property type="match status" value="1"/>
</dbReference>
<dbReference type="STRING" id="575540.Isop_1951"/>
<dbReference type="InterPro" id="IPR036922">
    <property type="entry name" value="Rieske_2Fe-2S_sf"/>
</dbReference>
<keyword evidence="4" id="KW-0411">Iron-sulfur</keyword>
<keyword evidence="3" id="KW-0408">Iron</keyword>
<keyword evidence="8" id="KW-1185">Reference proteome</keyword>
<dbReference type="GO" id="GO:0051537">
    <property type="term" value="F:2 iron, 2 sulfur cluster binding"/>
    <property type="evidence" value="ECO:0007669"/>
    <property type="project" value="UniProtKB-KW"/>
</dbReference>
<organism evidence="7 8">
    <name type="scientific">Isosphaera pallida (strain ATCC 43644 / DSM 9630 / IS1B)</name>
    <dbReference type="NCBI Taxonomy" id="575540"/>
    <lineage>
        <taxon>Bacteria</taxon>
        <taxon>Pseudomonadati</taxon>
        <taxon>Planctomycetota</taxon>
        <taxon>Planctomycetia</taxon>
        <taxon>Isosphaerales</taxon>
        <taxon>Isosphaeraceae</taxon>
        <taxon>Isosphaera</taxon>
    </lineage>
</organism>
<dbReference type="InterPro" id="IPR017941">
    <property type="entry name" value="Rieske_2Fe-2S"/>
</dbReference>
<proteinExistence type="predicted"/>
<keyword evidence="1" id="KW-0001">2Fe-2S</keyword>
<keyword evidence="5" id="KW-0812">Transmembrane</keyword>
<evidence type="ECO:0000256" key="3">
    <source>
        <dbReference type="ARBA" id="ARBA00023004"/>
    </source>
</evidence>
<dbReference type="Pfam" id="PF00355">
    <property type="entry name" value="Rieske"/>
    <property type="match status" value="1"/>
</dbReference>
<dbReference type="RefSeq" id="WP_013564819.1">
    <property type="nucleotide sequence ID" value="NC_014962.1"/>
</dbReference>
<evidence type="ECO:0000313" key="7">
    <source>
        <dbReference type="EMBL" id="ADV62531.1"/>
    </source>
</evidence>
<dbReference type="InParanoid" id="E8R2N1"/>
<keyword evidence="5" id="KW-0472">Membrane</keyword>
<evidence type="ECO:0000313" key="8">
    <source>
        <dbReference type="Proteomes" id="UP000008631"/>
    </source>
</evidence>
<dbReference type="SUPFAM" id="SSF50022">
    <property type="entry name" value="ISP domain"/>
    <property type="match status" value="1"/>
</dbReference>